<gene>
    <name evidence="8" type="primary">pfs</name>
    <name evidence="6" type="synonym">mtnN</name>
    <name evidence="8" type="ORF">CCAND38_420021</name>
</gene>
<dbReference type="GO" id="GO:0008782">
    <property type="term" value="F:adenosylhomocysteine nucleosidase activity"/>
    <property type="evidence" value="ECO:0007669"/>
    <property type="project" value="UniProtKB-UniRule"/>
</dbReference>
<keyword evidence="4 6" id="KW-0486">Methionine biosynthesis</keyword>
<keyword evidence="8" id="KW-0326">Glycosidase</keyword>
<protein>
    <recommendedName>
        <fullName evidence="6">5'-methylthioadenosine/S-adenosylhomocysteine nucleosidase</fullName>
        <shortName evidence="6">MTA/SAH nucleosidase</shortName>
        <shortName evidence="6">MTAN</shortName>
        <ecNumber evidence="6">3.2.2.9</ecNumber>
    </recommendedName>
    <alternativeName>
        <fullName evidence="6">5'-deoxyadenosine nucleosidase</fullName>
        <shortName evidence="6">DOA nucleosidase</shortName>
        <shortName evidence="6">dAdo nucleosidase</shortName>
    </alternativeName>
    <alternativeName>
        <fullName evidence="6">5'-methylthioadenosine nucleosidase</fullName>
        <shortName evidence="6">MTA nucleosidase</shortName>
    </alternativeName>
    <alternativeName>
        <fullName evidence="6">S-adenosylhomocysteine nucleosidase</fullName>
        <shortName evidence="6">AdoHcy nucleosidase</shortName>
        <shortName evidence="6">SAH nucleosidase</shortName>
        <shortName evidence="6">SRH nucleosidase</shortName>
    </alternativeName>
</protein>
<feature type="binding site" evidence="6">
    <location>
        <position position="78"/>
    </location>
    <ligand>
        <name>substrate</name>
    </ligand>
</feature>
<evidence type="ECO:0000256" key="1">
    <source>
        <dbReference type="ARBA" id="ARBA00004945"/>
    </source>
</evidence>
<dbReference type="HAMAP" id="MF_01684">
    <property type="entry name" value="Salvage_MtnN"/>
    <property type="match status" value="1"/>
</dbReference>
<dbReference type="PANTHER" id="PTHR46832:SF1">
    <property type="entry name" value="5'-METHYLTHIOADENOSINE_S-ADENOSYLHOMOCYSTEINE NUCLEOSIDASE"/>
    <property type="match status" value="1"/>
</dbReference>
<dbReference type="GO" id="GO:0009164">
    <property type="term" value="P:nucleoside catabolic process"/>
    <property type="evidence" value="ECO:0007669"/>
    <property type="project" value="InterPro"/>
</dbReference>
<feature type="active site" description="Proton acceptor" evidence="6">
    <location>
        <position position="12"/>
    </location>
</feature>
<sequence length="233" mass="25493">MKIGIIGAMELEVSTLRAKLNNVKTTKIGRFEFYEGELYGLSVVVLLSGIGKVSAAVGTTLLIEHFEPQLIINTGTAGGLGDTVVYDIILAAEVRHHDVDVTAFGYEIGQQAQMPPAFLPDKKWFDLAKKVAEKHSNQLHVGMVVSGDSFISEPQRLKIIETNFPKAKAVEMEAAAIAQTCYMMNIPFIMLRAISDKAGEGNAVSYQTFVHEAGKLSAEINIDLLKYFSELQN</sequence>
<evidence type="ECO:0000256" key="2">
    <source>
        <dbReference type="ARBA" id="ARBA00022605"/>
    </source>
</evidence>
<dbReference type="FunFam" id="3.40.50.1580:FF:000001">
    <property type="entry name" value="MTA/SAH nucleosidase family protein"/>
    <property type="match status" value="1"/>
</dbReference>
<evidence type="ECO:0000256" key="4">
    <source>
        <dbReference type="ARBA" id="ARBA00023167"/>
    </source>
</evidence>
<dbReference type="NCBIfam" id="TIGR01704">
    <property type="entry name" value="MTA_SAH-Nsdase"/>
    <property type="match status" value="1"/>
</dbReference>
<reference evidence="8 9" key="1">
    <citation type="submission" date="2015-01" db="EMBL/GenBank/DDBJ databases">
        <authorList>
            <person name="Xiang T."/>
            <person name="Song Y."/>
            <person name="Huang L."/>
            <person name="Wang B."/>
            <person name="Wu P."/>
        </authorList>
    </citation>
    <scope>NUCLEOTIDE SEQUENCE [LARGE SCALE GENOMIC DNA]</scope>
    <source>
        <strain evidence="8 9">CcD38</strain>
    </source>
</reference>
<dbReference type="GO" id="GO:0019509">
    <property type="term" value="P:L-methionine salvage from methylthioadenosine"/>
    <property type="evidence" value="ECO:0007669"/>
    <property type="project" value="UniProtKB-UniRule"/>
</dbReference>
<comment type="catalytic activity">
    <reaction evidence="6">
        <text>S-adenosyl-L-homocysteine + H2O = S-(5-deoxy-D-ribos-5-yl)-L-homocysteine + adenine</text>
        <dbReference type="Rhea" id="RHEA:17805"/>
        <dbReference type="ChEBI" id="CHEBI:15377"/>
        <dbReference type="ChEBI" id="CHEBI:16708"/>
        <dbReference type="ChEBI" id="CHEBI:57856"/>
        <dbReference type="ChEBI" id="CHEBI:58195"/>
        <dbReference type="EC" id="3.2.2.9"/>
    </reaction>
</comment>
<dbReference type="EC" id="3.2.2.9" evidence="6"/>
<dbReference type="SUPFAM" id="SSF53167">
    <property type="entry name" value="Purine and uridine phosphorylases"/>
    <property type="match status" value="1"/>
</dbReference>
<comment type="catalytic activity">
    <reaction evidence="5">
        <text>5'-deoxyadenosine + H2O = 5-deoxy-D-ribose + adenine</text>
        <dbReference type="Rhea" id="RHEA:29859"/>
        <dbReference type="ChEBI" id="CHEBI:15377"/>
        <dbReference type="ChEBI" id="CHEBI:16708"/>
        <dbReference type="ChEBI" id="CHEBI:17319"/>
        <dbReference type="ChEBI" id="CHEBI:149540"/>
        <dbReference type="EC" id="3.2.2.9"/>
    </reaction>
    <physiologicalReaction direction="left-to-right" evidence="5">
        <dbReference type="Rhea" id="RHEA:29860"/>
    </physiologicalReaction>
</comment>
<dbReference type="InterPro" id="IPR010049">
    <property type="entry name" value="MTA_SAH_Nsdase"/>
</dbReference>
<dbReference type="Pfam" id="PF01048">
    <property type="entry name" value="PNP_UDP_1"/>
    <property type="match status" value="1"/>
</dbReference>
<dbReference type="CDD" id="cd09008">
    <property type="entry name" value="MTAN"/>
    <property type="match status" value="1"/>
</dbReference>
<feature type="active site" description="Proton donor" evidence="6">
    <location>
        <position position="196"/>
    </location>
</feature>
<comment type="catalytic activity">
    <reaction evidence="6">
        <text>S-methyl-5'-thioadenosine + H2O = 5-(methylsulfanyl)-D-ribose + adenine</text>
        <dbReference type="Rhea" id="RHEA:13617"/>
        <dbReference type="ChEBI" id="CHEBI:15377"/>
        <dbReference type="ChEBI" id="CHEBI:16708"/>
        <dbReference type="ChEBI" id="CHEBI:17509"/>
        <dbReference type="ChEBI" id="CHEBI:78440"/>
        <dbReference type="EC" id="3.2.2.9"/>
    </reaction>
</comment>
<dbReference type="InterPro" id="IPR035994">
    <property type="entry name" value="Nucleoside_phosphorylase_sf"/>
</dbReference>
<keyword evidence="2 6" id="KW-0028">Amino-acid biosynthesis</keyword>
<dbReference type="GO" id="GO:0019284">
    <property type="term" value="P:L-methionine salvage from S-adenosylmethionine"/>
    <property type="evidence" value="ECO:0007669"/>
    <property type="project" value="TreeGrafter"/>
</dbReference>
<feature type="binding site" evidence="6">
    <location>
        <begin position="172"/>
        <end position="173"/>
    </location>
    <ligand>
        <name>substrate</name>
    </ligand>
</feature>
<keyword evidence="3 6" id="KW-0378">Hydrolase</keyword>
<dbReference type="Gene3D" id="3.40.50.1580">
    <property type="entry name" value="Nucleoside phosphorylase domain"/>
    <property type="match status" value="1"/>
</dbReference>
<accession>A0A0B7I5D4</accession>
<feature type="domain" description="Nucleoside phosphorylase" evidence="7">
    <location>
        <begin position="2"/>
        <end position="220"/>
    </location>
</feature>
<dbReference type="GO" id="GO:0008930">
    <property type="term" value="F:methylthioadenosine nucleosidase activity"/>
    <property type="evidence" value="ECO:0007669"/>
    <property type="project" value="UniProtKB-UniRule"/>
</dbReference>
<keyword evidence="9" id="KW-1185">Reference proteome</keyword>
<evidence type="ECO:0000259" key="7">
    <source>
        <dbReference type="Pfam" id="PF01048"/>
    </source>
</evidence>
<organism evidence="8 9">
    <name type="scientific">Capnocytophaga canis</name>
    <dbReference type="NCBI Taxonomy" id="1848903"/>
    <lineage>
        <taxon>Bacteria</taxon>
        <taxon>Pseudomonadati</taxon>
        <taxon>Bacteroidota</taxon>
        <taxon>Flavobacteriia</taxon>
        <taxon>Flavobacteriales</taxon>
        <taxon>Flavobacteriaceae</taxon>
        <taxon>Capnocytophaga</taxon>
    </lineage>
</organism>
<comment type="pathway">
    <text evidence="1 6">Amino-acid biosynthesis; L-methionine biosynthesis via salvage pathway; S-methyl-5-thio-alpha-D-ribose 1-phosphate from S-methyl-5'-thioadenosine (hydrolase route): step 1/2.</text>
</comment>
<dbReference type="PANTHER" id="PTHR46832">
    <property type="entry name" value="5'-METHYLTHIOADENOSINE/S-ADENOSYLHOMOCYSTEINE NUCLEOSIDASE"/>
    <property type="match status" value="1"/>
</dbReference>
<name>A0A0B7I5D4_9FLAO</name>
<dbReference type="NCBIfam" id="NF004079">
    <property type="entry name" value="PRK05584.1"/>
    <property type="match status" value="1"/>
</dbReference>
<dbReference type="AlphaFoldDB" id="A0A0B7I5D4"/>
<dbReference type="RefSeq" id="WP_042344518.1">
    <property type="nucleotide sequence ID" value="NZ_CDOI01000154.1"/>
</dbReference>
<evidence type="ECO:0000256" key="5">
    <source>
        <dbReference type="ARBA" id="ARBA00050313"/>
    </source>
</evidence>
<proteinExistence type="inferred from homology"/>
<dbReference type="UniPathway" id="UPA00904">
    <property type="reaction ID" value="UER00871"/>
</dbReference>
<dbReference type="InterPro" id="IPR000845">
    <property type="entry name" value="Nucleoside_phosphorylase_d"/>
</dbReference>
<evidence type="ECO:0000313" key="8">
    <source>
        <dbReference type="EMBL" id="CEN47096.1"/>
    </source>
</evidence>
<evidence type="ECO:0000256" key="3">
    <source>
        <dbReference type="ARBA" id="ARBA00022801"/>
    </source>
</evidence>
<dbReference type="GO" id="GO:0005829">
    <property type="term" value="C:cytosol"/>
    <property type="evidence" value="ECO:0007669"/>
    <property type="project" value="TreeGrafter"/>
</dbReference>
<dbReference type="Proteomes" id="UP000045051">
    <property type="component" value="Unassembled WGS sequence"/>
</dbReference>
<evidence type="ECO:0000313" key="9">
    <source>
        <dbReference type="Proteomes" id="UP000045051"/>
    </source>
</evidence>
<comment type="similarity">
    <text evidence="6">Belongs to the PNP/UDP phosphorylase family. MtnN subfamily.</text>
</comment>
<evidence type="ECO:0000256" key="6">
    <source>
        <dbReference type="HAMAP-Rule" id="MF_01684"/>
    </source>
</evidence>
<dbReference type="EMBL" id="CDOI01000154">
    <property type="protein sequence ID" value="CEN47096.1"/>
    <property type="molecule type" value="Genomic_DNA"/>
</dbReference>
<comment type="function">
    <text evidence="6">Catalyzes the irreversible cleavage of the glycosidic bond in both 5'-methylthioadenosine (MTA) and S-adenosylhomocysteine (SAH/AdoHcy) to adenine and the corresponding thioribose, 5'-methylthioribose and S-ribosylhomocysteine, respectively. Also cleaves 5'-deoxyadenosine, a toxic by-product of radical S-adenosylmethionine (SAM) enzymes, into 5-deoxyribose and adenine.</text>
</comment>
<feature type="binding site" evidence="6">
    <location>
        <position position="151"/>
    </location>
    <ligand>
        <name>substrate</name>
    </ligand>
</feature>